<proteinExistence type="predicted"/>
<dbReference type="AlphaFoldDB" id="A0A2W2H950"/>
<protein>
    <recommendedName>
        <fullName evidence="2">Helicase/UvrB N-terminal domain-containing protein</fullName>
    </recommendedName>
</protein>
<dbReference type="SUPFAM" id="SSF52540">
    <property type="entry name" value="P-loop containing nucleoside triphosphate hydrolases"/>
    <property type="match status" value="1"/>
</dbReference>
<evidence type="ECO:0000259" key="2">
    <source>
        <dbReference type="Pfam" id="PF04851"/>
    </source>
</evidence>
<feature type="region of interest" description="Disordered" evidence="1">
    <location>
        <begin position="412"/>
        <end position="438"/>
    </location>
</feature>
<feature type="domain" description="Helicase/UvrB N-terminal" evidence="2">
    <location>
        <begin position="18"/>
        <end position="205"/>
    </location>
</feature>
<dbReference type="PANTHER" id="PTHR47396:SF1">
    <property type="entry name" value="ATP-DEPENDENT HELICASE IRC3-RELATED"/>
    <property type="match status" value="1"/>
</dbReference>
<dbReference type="GO" id="GO:0005829">
    <property type="term" value="C:cytosol"/>
    <property type="evidence" value="ECO:0007669"/>
    <property type="project" value="TreeGrafter"/>
</dbReference>
<dbReference type="GO" id="GO:0016787">
    <property type="term" value="F:hydrolase activity"/>
    <property type="evidence" value="ECO:0007669"/>
    <property type="project" value="InterPro"/>
</dbReference>
<organism evidence="3 4">
    <name type="scientific">Spongiactinospora gelatinilytica</name>
    <dbReference type="NCBI Taxonomy" id="2666298"/>
    <lineage>
        <taxon>Bacteria</taxon>
        <taxon>Bacillati</taxon>
        <taxon>Actinomycetota</taxon>
        <taxon>Actinomycetes</taxon>
        <taxon>Streptosporangiales</taxon>
        <taxon>Streptosporangiaceae</taxon>
        <taxon>Spongiactinospora</taxon>
    </lineage>
</organism>
<dbReference type="InterPro" id="IPR050742">
    <property type="entry name" value="Helicase_Restrict-Modif_Enz"/>
</dbReference>
<reference evidence="3 4" key="1">
    <citation type="submission" date="2018-01" db="EMBL/GenBank/DDBJ databases">
        <title>Draft genome sequence of Sphaerisporangium sp. 7K107.</title>
        <authorList>
            <person name="Sahin N."/>
            <person name="Saygin H."/>
            <person name="Ay H."/>
        </authorList>
    </citation>
    <scope>NUCLEOTIDE SEQUENCE [LARGE SCALE GENOMIC DNA]</scope>
    <source>
        <strain evidence="3 4">7K107</strain>
    </source>
</reference>
<dbReference type="RefSeq" id="WP_111165245.1">
    <property type="nucleotide sequence ID" value="NZ_POUA01000006.1"/>
</dbReference>
<dbReference type="Proteomes" id="UP000248544">
    <property type="component" value="Unassembled WGS sequence"/>
</dbReference>
<dbReference type="GO" id="GO:0005524">
    <property type="term" value="F:ATP binding"/>
    <property type="evidence" value="ECO:0007669"/>
    <property type="project" value="InterPro"/>
</dbReference>
<comment type="caution">
    <text evidence="3">The sequence shown here is derived from an EMBL/GenBank/DDBJ whole genome shotgun (WGS) entry which is preliminary data.</text>
</comment>
<accession>A0A2W2H950</accession>
<dbReference type="InterPro" id="IPR027417">
    <property type="entry name" value="P-loop_NTPase"/>
</dbReference>
<dbReference type="InterPro" id="IPR006935">
    <property type="entry name" value="Helicase/UvrB_N"/>
</dbReference>
<name>A0A2W2H950_9ACTN</name>
<evidence type="ECO:0000313" key="4">
    <source>
        <dbReference type="Proteomes" id="UP000248544"/>
    </source>
</evidence>
<dbReference type="PANTHER" id="PTHR47396">
    <property type="entry name" value="TYPE I RESTRICTION ENZYME ECOKI R PROTEIN"/>
    <property type="match status" value="1"/>
</dbReference>
<sequence length="810" mass="89694">MTWITYDAGLVDDIAARLDLRKPNADAIRAVAQTIADGSGREVVCDLATGVGKTYILTGLVDYLSAQGVRNILVVTPGTTIQDKTVANFTPGHPKYVAGNDVEPLVITSENFARGQVGDALHDETVTKLFVFNVQQLIRPSDKTSRRVRAQDEFIGTGLYQHLQGVDDLVVIADEHHVYSAKAKAFNQAIDDLGARAVVGLTATPAPGVEPIFRYSLAEAIADGYVKIPVIVYRPDGRKDEQTVLTDACHLLRIKDAAWTAWAESQGKLPVHPVLFVVCRDISDAERVAERLTADDLFPGEGQVLTITSQSSEVALRALAGVEEPDSPVRAVVSVNKLKEGWDVKNIGVIVGLRALASETLTEQVLGRGLRLPYGRRVGTPMVDSVDLVAHESYRQLLANKEALLQRVLPVGGGEIDDGRPRSDLGTNRPNDDDQPSQQEMLNFTSRPRLLGDDIVDGSLLLQVESMDDAIAQGERDRKAVSTLRAKVAGAPTIRFPRREQEILPVRFSFSYITDAAAQAEGRAYEHEFKVTLARQAVDAQRGVDGTVGVNLKAAESVDATQKHISVAELRDDLYDRIWNNGYTEESLPESRAAERVVREFLKGAGVTAEDQGHEWGELRARQAAIALGKLVKAAYDNRKLQPTYAFRPIDVPTVPPPPMPSNVVNKWANFRKDLWYEGWEHSIEPVASFDAKSTEYALAHLFDSSPSVQWWLRNYDPGPIWIERDNGKKYYPDFIVLDTNETHWVVEGKADDRANDTEVQDKKRAAEDWARFVRDYAEFGNWRYIFATESIIKNARGSWESLIALARPE</sequence>
<dbReference type="Pfam" id="PF04851">
    <property type="entry name" value="ResIII"/>
    <property type="match status" value="1"/>
</dbReference>
<keyword evidence="4" id="KW-1185">Reference proteome</keyword>
<dbReference type="Gene3D" id="3.40.50.300">
    <property type="entry name" value="P-loop containing nucleotide triphosphate hydrolases"/>
    <property type="match status" value="2"/>
</dbReference>
<evidence type="ECO:0000313" key="3">
    <source>
        <dbReference type="EMBL" id="PZG56343.1"/>
    </source>
</evidence>
<dbReference type="GO" id="GO:0003677">
    <property type="term" value="F:DNA binding"/>
    <property type="evidence" value="ECO:0007669"/>
    <property type="project" value="InterPro"/>
</dbReference>
<evidence type="ECO:0000256" key="1">
    <source>
        <dbReference type="SAM" id="MobiDB-lite"/>
    </source>
</evidence>
<dbReference type="EMBL" id="POUA01000006">
    <property type="protein sequence ID" value="PZG56343.1"/>
    <property type="molecule type" value="Genomic_DNA"/>
</dbReference>
<gene>
    <name evidence="3" type="ORF">C1I98_01555</name>
</gene>